<proteinExistence type="predicted"/>
<keyword evidence="2" id="KW-1185">Reference proteome</keyword>
<dbReference type="AlphaFoldDB" id="A0A9P8M188"/>
<organism evidence="1 2">
    <name type="scientific">Spironucleus salmonicida</name>
    <dbReference type="NCBI Taxonomy" id="348837"/>
    <lineage>
        <taxon>Eukaryota</taxon>
        <taxon>Metamonada</taxon>
        <taxon>Diplomonadida</taxon>
        <taxon>Hexamitidae</taxon>
        <taxon>Hexamitinae</taxon>
        <taxon>Spironucleus</taxon>
    </lineage>
</organism>
<comment type="caution">
    <text evidence="1">The sequence shown here is derived from an EMBL/GenBank/DDBJ whole genome shotgun (WGS) entry which is preliminary data.</text>
</comment>
<name>A0A9P8M188_9EUKA</name>
<reference evidence="1 2" key="1">
    <citation type="journal article" date="2014" name="PLoS Genet.">
        <title>The Genome of Spironucleus salmonicida Highlights a Fish Pathogen Adapted to Fluctuating Environments.</title>
        <authorList>
            <person name="Xu F."/>
            <person name="Jerlstrom-Hultqvist J."/>
            <person name="Einarsson E."/>
            <person name="Astvaldsson A."/>
            <person name="Svard S.G."/>
            <person name="Andersson J.O."/>
        </authorList>
    </citation>
    <scope>NUCLEOTIDE SEQUENCE [LARGE SCALE GENOMIC DNA]</scope>
    <source>
        <strain evidence="1 2">ATCC 50377</strain>
    </source>
</reference>
<dbReference type="GeneID" id="94295024"/>
<evidence type="ECO:0000313" key="2">
    <source>
        <dbReference type="Proteomes" id="UP000018208"/>
    </source>
</evidence>
<protein>
    <submittedName>
        <fullName evidence="1">Uncharacterized protein</fullName>
    </submittedName>
</protein>
<sequence>MECRLVSLRRLLATELLLPALWLLRHLHYRGLHDVQELRVRLGPGGDAAAAEPRCLEGEVVLAEGAVLRHVVVAGCLHLHADDVQLSALQRQPGQQHLRVGGVEPHAPRAVEGVQLRLGECRLGRLRDGAHHRHELAGLQLEGEQAHLVGCERLCELHLVRREGGEPLAQQELGDVLVQGQLRKHHHIPEAQTVQVWVVRGPDQDGLGGGAGEPQLNAAEEHPLQELLSIIVFYILRVIQHFYLIIDWTKNIQYMIRSINLEIISNF</sequence>
<dbReference type="RefSeq" id="XP_067768420.1">
    <property type="nucleotide sequence ID" value="XM_067904938.1"/>
</dbReference>
<gene>
    <name evidence="1" type="ORF">SS50377_21001</name>
</gene>
<accession>A0A9P8M188</accession>
<dbReference type="EMBL" id="AUWU02000001">
    <property type="protein sequence ID" value="KAH0577647.1"/>
    <property type="molecule type" value="Genomic_DNA"/>
</dbReference>
<dbReference type="KEGG" id="ssao:94295024"/>
<dbReference type="Proteomes" id="UP000018208">
    <property type="component" value="Unassembled WGS sequence"/>
</dbReference>
<evidence type="ECO:0000313" key="1">
    <source>
        <dbReference type="EMBL" id="KAH0577647.1"/>
    </source>
</evidence>